<proteinExistence type="predicted"/>
<dbReference type="Proteomes" id="UP000655225">
    <property type="component" value="Unassembled WGS sequence"/>
</dbReference>
<evidence type="ECO:0000313" key="2">
    <source>
        <dbReference type="Proteomes" id="UP000655225"/>
    </source>
</evidence>
<organism evidence="1 2">
    <name type="scientific">Tetracentron sinense</name>
    <name type="common">Spur-leaf</name>
    <dbReference type="NCBI Taxonomy" id="13715"/>
    <lineage>
        <taxon>Eukaryota</taxon>
        <taxon>Viridiplantae</taxon>
        <taxon>Streptophyta</taxon>
        <taxon>Embryophyta</taxon>
        <taxon>Tracheophyta</taxon>
        <taxon>Spermatophyta</taxon>
        <taxon>Magnoliopsida</taxon>
        <taxon>Trochodendrales</taxon>
        <taxon>Trochodendraceae</taxon>
        <taxon>Tetracentron</taxon>
    </lineage>
</organism>
<keyword evidence="2" id="KW-1185">Reference proteome</keyword>
<dbReference type="AlphaFoldDB" id="A0A835D8F2"/>
<protein>
    <submittedName>
        <fullName evidence="1">Uncharacterized protein</fullName>
    </submittedName>
</protein>
<gene>
    <name evidence="1" type="ORF">HHK36_020510</name>
</gene>
<dbReference type="OrthoDB" id="2018987at2759"/>
<name>A0A835D8F2_TETSI</name>
<reference evidence="1 2" key="1">
    <citation type="submission" date="2020-04" db="EMBL/GenBank/DDBJ databases">
        <title>Plant Genome Project.</title>
        <authorList>
            <person name="Zhang R.-G."/>
        </authorList>
    </citation>
    <scope>NUCLEOTIDE SEQUENCE [LARGE SCALE GENOMIC DNA]</scope>
    <source>
        <strain evidence="1">YNK0</strain>
        <tissue evidence="1">Leaf</tissue>
    </source>
</reference>
<comment type="caution">
    <text evidence="1">The sequence shown here is derived from an EMBL/GenBank/DDBJ whole genome shotgun (WGS) entry which is preliminary data.</text>
</comment>
<accession>A0A835D8F2</accession>
<sequence length="71" mass="8343">MDAASSNSCQSTSLWRVLLSWPLESSQTRQQRNFPLIEYNFEQQQIIARTNILQLQTLYFAEREKTEAGYL</sequence>
<evidence type="ECO:0000313" key="1">
    <source>
        <dbReference type="EMBL" id="KAF8394303.1"/>
    </source>
</evidence>
<dbReference type="EMBL" id="JABCRI010000014">
    <property type="protein sequence ID" value="KAF8394303.1"/>
    <property type="molecule type" value="Genomic_DNA"/>
</dbReference>